<organism evidence="1 2">
    <name type="scientific">Corynebacterium striatum</name>
    <dbReference type="NCBI Taxonomy" id="43770"/>
    <lineage>
        <taxon>Bacteria</taxon>
        <taxon>Bacillati</taxon>
        <taxon>Actinomycetota</taxon>
        <taxon>Actinomycetes</taxon>
        <taxon>Mycobacteriales</taxon>
        <taxon>Corynebacteriaceae</taxon>
        <taxon>Corynebacterium</taxon>
    </lineage>
</organism>
<dbReference type="NCBIfam" id="NF002546">
    <property type="entry name" value="PRK02101.2-4"/>
    <property type="match status" value="1"/>
</dbReference>
<name>A0A2Z2J309_CORST</name>
<dbReference type="RefSeq" id="WP_086891170.1">
    <property type="nucleotide sequence ID" value="NZ_CP021252.1"/>
</dbReference>
<dbReference type="GO" id="GO:0005829">
    <property type="term" value="C:cytosol"/>
    <property type="evidence" value="ECO:0007669"/>
    <property type="project" value="TreeGrafter"/>
</dbReference>
<dbReference type="EMBL" id="CP021252">
    <property type="protein sequence ID" value="ART21054.1"/>
    <property type="molecule type" value="Genomic_DNA"/>
</dbReference>
<proteinExistence type="predicted"/>
<sequence length="248" mass="26611">MLILLPPSETKAHGGNGAPLNWDELSFPALNPVRQDIAVDLAQLDVDKALEVLGISEKLRPEAESNTELFDSPTMPAIERFTGVLYDALDAATLPPAARARLAIGDALFGITRACDMIPHYRLSGGTKLPTKDGEMPTLKSRWGKAITEQLAEVAQSGELVVDMRSGTYQQLGKFKQAVTIRVESVQEDGSRKVVSHFNKHYKGQLARILALSPADAYAIDDVAAIASAAGLTVEGPQPGELELTLVV</sequence>
<evidence type="ECO:0000313" key="2">
    <source>
        <dbReference type="Proteomes" id="UP000250197"/>
    </source>
</evidence>
<evidence type="ECO:0000313" key="1">
    <source>
        <dbReference type="EMBL" id="ART21054.1"/>
    </source>
</evidence>
<dbReference type="Proteomes" id="UP000250197">
    <property type="component" value="Chromosome"/>
</dbReference>
<dbReference type="Pfam" id="PF03883">
    <property type="entry name" value="H2O2_YaaD"/>
    <property type="match status" value="1"/>
</dbReference>
<dbReference type="KEGG" id="cstr:CBE89_05725"/>
<dbReference type="GO" id="GO:0033194">
    <property type="term" value="P:response to hydroperoxide"/>
    <property type="evidence" value="ECO:0007669"/>
    <property type="project" value="TreeGrafter"/>
</dbReference>
<gene>
    <name evidence="1" type="ORF">CBE89_05725</name>
</gene>
<dbReference type="PANTHER" id="PTHR30283:SF4">
    <property type="entry name" value="PEROXIDE STRESS RESISTANCE PROTEIN YAAA"/>
    <property type="match status" value="1"/>
</dbReference>
<accession>A0A2Z2J309</accession>
<dbReference type="AlphaFoldDB" id="A0A2Z2J309"/>
<dbReference type="InterPro" id="IPR005583">
    <property type="entry name" value="YaaA"/>
</dbReference>
<dbReference type="PANTHER" id="PTHR30283">
    <property type="entry name" value="PEROXIDE STRESS RESPONSE PROTEIN YAAA"/>
    <property type="match status" value="1"/>
</dbReference>
<reference evidence="1 2" key="1">
    <citation type="submission" date="2017-05" db="EMBL/GenBank/DDBJ databases">
        <title>Complete genome sequence of Corynebacterium striatum KC-Na-1 isolated from Neophocaena asiaeorientalis in Korea.</title>
        <authorList>
            <person name="Kim J.H."/>
            <person name="Lee K."/>
        </authorList>
    </citation>
    <scope>NUCLEOTIDE SEQUENCE [LARGE SCALE GENOMIC DNA]</scope>
    <source>
        <strain evidence="1 2">KC-Na-01</strain>
    </source>
</reference>
<protein>
    <recommendedName>
        <fullName evidence="3">Peroxide stress protein YaaA</fullName>
    </recommendedName>
</protein>
<evidence type="ECO:0008006" key="3">
    <source>
        <dbReference type="Google" id="ProtNLM"/>
    </source>
</evidence>